<organism evidence="8 9">
    <name type="scientific">Rhizopus stolonifer</name>
    <name type="common">Rhizopus nigricans</name>
    <dbReference type="NCBI Taxonomy" id="4846"/>
    <lineage>
        <taxon>Eukaryota</taxon>
        <taxon>Fungi</taxon>
        <taxon>Fungi incertae sedis</taxon>
        <taxon>Mucoromycota</taxon>
        <taxon>Mucoromycotina</taxon>
        <taxon>Mucoromycetes</taxon>
        <taxon>Mucorales</taxon>
        <taxon>Mucorineae</taxon>
        <taxon>Rhizopodaceae</taxon>
        <taxon>Rhizopus</taxon>
    </lineage>
</organism>
<gene>
    <name evidence="8" type="primary">STU1_6</name>
    <name evidence="8" type="ORF">CU098_011331</name>
</gene>
<evidence type="ECO:0000256" key="5">
    <source>
        <dbReference type="ARBA" id="ARBA00022776"/>
    </source>
</evidence>
<accession>A0A367K8L4</accession>
<evidence type="ECO:0000256" key="4">
    <source>
        <dbReference type="ARBA" id="ARBA00022701"/>
    </source>
</evidence>
<feature type="domain" description="TOG" evidence="7">
    <location>
        <begin position="11"/>
        <end position="262"/>
    </location>
</feature>
<dbReference type="SUPFAM" id="SSF48371">
    <property type="entry name" value="ARM repeat"/>
    <property type="match status" value="1"/>
</dbReference>
<dbReference type="InterPro" id="IPR011989">
    <property type="entry name" value="ARM-like"/>
</dbReference>
<reference evidence="8 9" key="1">
    <citation type="journal article" date="2018" name="G3 (Bethesda)">
        <title>Phylogenetic and Phylogenomic Definition of Rhizopus Species.</title>
        <authorList>
            <person name="Gryganskyi A.P."/>
            <person name="Golan J."/>
            <person name="Dolatabadi S."/>
            <person name="Mondo S."/>
            <person name="Robb S."/>
            <person name="Idnurm A."/>
            <person name="Muszewska A."/>
            <person name="Steczkiewicz K."/>
            <person name="Masonjones S."/>
            <person name="Liao H.L."/>
            <person name="Gajdeczka M.T."/>
            <person name="Anike F."/>
            <person name="Vuek A."/>
            <person name="Anishchenko I.M."/>
            <person name="Voigt K."/>
            <person name="de Hoog G.S."/>
            <person name="Smith M.E."/>
            <person name="Heitman J."/>
            <person name="Vilgalys R."/>
            <person name="Stajich J.E."/>
        </authorList>
    </citation>
    <scope>NUCLEOTIDE SEQUENCE [LARGE SCALE GENOMIC DNA]</scope>
    <source>
        <strain evidence="8 9">LSU 92-RS-03</strain>
    </source>
</reference>
<dbReference type="Pfam" id="PF12348">
    <property type="entry name" value="CLASP_N"/>
    <property type="match status" value="1"/>
</dbReference>
<keyword evidence="9" id="KW-1185">Reference proteome</keyword>
<keyword evidence="5" id="KW-0498">Mitosis</keyword>
<comment type="similarity">
    <text evidence="2">Belongs to the CLASP family.</text>
</comment>
<dbReference type="GO" id="GO:0051301">
    <property type="term" value="P:cell division"/>
    <property type="evidence" value="ECO:0007669"/>
    <property type="project" value="UniProtKB-KW"/>
</dbReference>
<dbReference type="STRING" id="4846.A0A367K8L4"/>
<evidence type="ECO:0000256" key="1">
    <source>
        <dbReference type="ARBA" id="ARBA00004186"/>
    </source>
</evidence>
<dbReference type="GO" id="GO:0005815">
    <property type="term" value="C:microtubule organizing center"/>
    <property type="evidence" value="ECO:0007669"/>
    <property type="project" value="TreeGrafter"/>
</dbReference>
<dbReference type="PANTHER" id="PTHR21567">
    <property type="entry name" value="CLASP"/>
    <property type="match status" value="1"/>
</dbReference>
<comment type="subcellular location">
    <subcellularLocation>
        <location evidence="1">Cytoplasm</location>
        <location evidence="1">Cytoskeleton</location>
        <location evidence="1">Spindle</location>
    </subcellularLocation>
</comment>
<dbReference type="InterPro" id="IPR034085">
    <property type="entry name" value="TOG"/>
</dbReference>
<dbReference type="GO" id="GO:0008017">
    <property type="term" value="F:microtubule binding"/>
    <property type="evidence" value="ECO:0007669"/>
    <property type="project" value="TreeGrafter"/>
</dbReference>
<keyword evidence="5" id="KW-0131">Cell cycle</keyword>
<feature type="region of interest" description="Disordered" evidence="6">
    <location>
        <begin position="248"/>
        <end position="288"/>
    </location>
</feature>
<sequence>MSSLNKGRATEVTSPRDLEKEFISMAKLFAGRETEQNWEARDASVRRLRSLLHQLDKVDAWKGAMIAGLQDIMSDIIKTIHSLRSSVATEGLCLIQDIGVTLGDSLNAYTLEIILTNLLKCSSVTKKMIATKAAQVTNLFLSNTQFHTKIVMLLCKTINEKNVQLRQYAATYIKTILETHGSKDAIRSVIAEKLEVSQSIESFLRKGLADGSPHVREASRQTYSVYYDYWPDAAEKLLRSLDSSVQRLLEKNSPKSSPKPTSRPRMLSSRSNSMSSVSSKTSTSTAAT</sequence>
<dbReference type="GO" id="GO:1990023">
    <property type="term" value="C:mitotic spindle midzone"/>
    <property type="evidence" value="ECO:0007669"/>
    <property type="project" value="TreeGrafter"/>
</dbReference>
<feature type="compositionally biased region" description="Low complexity" evidence="6">
    <location>
        <begin position="254"/>
        <end position="288"/>
    </location>
</feature>
<dbReference type="OrthoDB" id="46159at2759"/>
<dbReference type="PANTHER" id="PTHR21567:SF9">
    <property type="entry name" value="CLIP-ASSOCIATING PROTEIN"/>
    <property type="match status" value="1"/>
</dbReference>
<dbReference type="InterPro" id="IPR016024">
    <property type="entry name" value="ARM-type_fold"/>
</dbReference>
<dbReference type="Proteomes" id="UP000253551">
    <property type="component" value="Unassembled WGS sequence"/>
</dbReference>
<name>A0A367K8L4_RHIST</name>
<evidence type="ECO:0000256" key="2">
    <source>
        <dbReference type="ARBA" id="ARBA00009549"/>
    </source>
</evidence>
<keyword evidence="4" id="KW-0493">Microtubule</keyword>
<evidence type="ECO:0000256" key="6">
    <source>
        <dbReference type="SAM" id="MobiDB-lite"/>
    </source>
</evidence>
<dbReference type="AlphaFoldDB" id="A0A367K8L4"/>
<protein>
    <submittedName>
        <fullName evidence="8">Suppressor of tub2 mutation</fullName>
    </submittedName>
</protein>
<evidence type="ECO:0000313" key="8">
    <source>
        <dbReference type="EMBL" id="RCH98469.1"/>
    </source>
</evidence>
<comment type="caution">
    <text evidence="8">The sequence shown here is derived from an EMBL/GenBank/DDBJ whole genome shotgun (WGS) entry which is preliminary data.</text>
</comment>
<dbReference type="GO" id="GO:0090307">
    <property type="term" value="P:mitotic spindle assembly"/>
    <property type="evidence" value="ECO:0007669"/>
    <property type="project" value="TreeGrafter"/>
</dbReference>
<keyword evidence="3" id="KW-0132">Cell division</keyword>
<dbReference type="GO" id="GO:0005881">
    <property type="term" value="C:cytoplasmic microtubule"/>
    <property type="evidence" value="ECO:0007669"/>
    <property type="project" value="TreeGrafter"/>
</dbReference>
<evidence type="ECO:0000313" key="9">
    <source>
        <dbReference type="Proteomes" id="UP000253551"/>
    </source>
</evidence>
<proteinExistence type="inferred from homology"/>
<dbReference type="InterPro" id="IPR024395">
    <property type="entry name" value="CLASP_N_dom"/>
</dbReference>
<dbReference type="EMBL" id="PJQM01002063">
    <property type="protein sequence ID" value="RCH98469.1"/>
    <property type="molecule type" value="Genomic_DNA"/>
</dbReference>
<evidence type="ECO:0000256" key="3">
    <source>
        <dbReference type="ARBA" id="ARBA00022618"/>
    </source>
</evidence>
<feature type="non-terminal residue" evidence="8">
    <location>
        <position position="288"/>
    </location>
</feature>
<dbReference type="Gene3D" id="1.25.10.10">
    <property type="entry name" value="Leucine-rich Repeat Variant"/>
    <property type="match status" value="1"/>
</dbReference>
<evidence type="ECO:0000259" key="7">
    <source>
        <dbReference type="SMART" id="SM01349"/>
    </source>
</evidence>
<dbReference type="SMART" id="SM01349">
    <property type="entry name" value="TOG"/>
    <property type="match status" value="1"/>
</dbReference>
<dbReference type="GO" id="GO:0005876">
    <property type="term" value="C:spindle microtubule"/>
    <property type="evidence" value="ECO:0007669"/>
    <property type="project" value="TreeGrafter"/>
</dbReference>